<name>A0ACB5SMP1_9PEZI</name>
<gene>
    <name evidence="1" type="primary">g3133</name>
    <name evidence="1" type="ORF">NpPPO83_00003133</name>
</gene>
<evidence type="ECO:0000313" key="1">
    <source>
        <dbReference type="EMBL" id="GME48606.1"/>
    </source>
</evidence>
<organism evidence="1 2">
    <name type="scientific">Neofusicoccum parvum</name>
    <dbReference type="NCBI Taxonomy" id="310453"/>
    <lineage>
        <taxon>Eukaryota</taxon>
        <taxon>Fungi</taxon>
        <taxon>Dikarya</taxon>
        <taxon>Ascomycota</taxon>
        <taxon>Pezizomycotina</taxon>
        <taxon>Dothideomycetes</taxon>
        <taxon>Dothideomycetes incertae sedis</taxon>
        <taxon>Botryosphaeriales</taxon>
        <taxon>Botryosphaeriaceae</taxon>
        <taxon>Neofusicoccum</taxon>
    </lineage>
</organism>
<dbReference type="Proteomes" id="UP001165186">
    <property type="component" value="Unassembled WGS sequence"/>
</dbReference>
<reference evidence="1" key="1">
    <citation type="submission" date="2024-09" db="EMBL/GenBank/DDBJ databases">
        <title>Draft Genome Sequences of Neofusicoccum parvum.</title>
        <authorList>
            <person name="Ashida A."/>
            <person name="Camagna M."/>
            <person name="Tanaka A."/>
            <person name="Takemoto D."/>
        </authorList>
    </citation>
    <scope>NUCLEOTIDE SEQUENCE</scope>
    <source>
        <strain evidence="1">PPO83</strain>
    </source>
</reference>
<evidence type="ECO:0000313" key="2">
    <source>
        <dbReference type="Proteomes" id="UP001165186"/>
    </source>
</evidence>
<sequence length="550" mass="58246">MASSAAAPAAREESNDGRARGDSAATSPAGIPSPSNTPRPPNDTDIERAADRKNDTPVTWLSLPNKGQLAVILLARLSEPISERSLTAYVFYQLRWFDPALPAADIAYQMGILTSVFAAAQCVTGVMWGRVADAVWAGRKGALLIGLGGSCIAAVGVGFSRSFAAMLFFRAVCGTLNGNVGVMRAMISEITTEKKYQSRSFLLLPMMFNIGVIIGPMVGGFLAPATKTLDDGSTVVLPSKSGWWDKYPYAPPNLANAFFLLSAVAAVFLGLDETHPSLRSRTDYGRKCGSLISRWTSSIWKSPQHRYAALPTEERIELRDEPAAPTPAPRLSEKPTRPPFRSLLTRNIILVLTQHFLQALHVSTYNTLLYLLLSTPRSPTPLTGGLGLTAHAIGLATATLGLIGLPTQLLLYPRLSTRLPPLALYRLFLPLSAAAYLALPLLPLAAGAPLWPALVVVLAAQVLSRAFVNPATVILVNNCAPHPAALATLHGLAQSVAAAARTAGPVAGSAVFAWGVGRGGGGAGVAVPFWGIAGLAAVNWGILWWVREEV</sequence>
<keyword evidence="2" id="KW-1185">Reference proteome</keyword>
<accession>A0ACB5SMP1</accession>
<proteinExistence type="predicted"/>
<protein>
    <submittedName>
        <fullName evidence="1">Uncharacterized protein</fullName>
    </submittedName>
</protein>
<comment type="caution">
    <text evidence="1">The sequence shown here is derived from an EMBL/GenBank/DDBJ whole genome shotgun (WGS) entry which is preliminary data.</text>
</comment>
<dbReference type="EMBL" id="BSXG01000143">
    <property type="protein sequence ID" value="GME48606.1"/>
    <property type="molecule type" value="Genomic_DNA"/>
</dbReference>